<evidence type="ECO:0008006" key="3">
    <source>
        <dbReference type="Google" id="ProtNLM"/>
    </source>
</evidence>
<proteinExistence type="predicted"/>
<dbReference type="HOGENOM" id="CLU_021046_0_0_1"/>
<dbReference type="OrthoDB" id="3172239at2759"/>
<reference evidence="2" key="2">
    <citation type="submission" date="2015-01" db="EMBL/GenBank/DDBJ databases">
        <title>Evolutionary Origins and Diversification of the Mycorrhizal Mutualists.</title>
        <authorList>
            <consortium name="DOE Joint Genome Institute"/>
            <consortium name="Mycorrhizal Genomics Consortium"/>
            <person name="Kohler A."/>
            <person name="Kuo A."/>
            <person name="Nagy L.G."/>
            <person name="Floudas D."/>
            <person name="Copeland A."/>
            <person name="Barry K.W."/>
            <person name="Cichocki N."/>
            <person name="Veneault-Fourrey C."/>
            <person name="LaButti K."/>
            <person name="Lindquist E.A."/>
            <person name="Lipzen A."/>
            <person name="Lundell T."/>
            <person name="Morin E."/>
            <person name="Murat C."/>
            <person name="Riley R."/>
            <person name="Ohm R."/>
            <person name="Sun H."/>
            <person name="Tunlid A."/>
            <person name="Henrissat B."/>
            <person name="Grigoriev I.V."/>
            <person name="Hibbett D.S."/>
            <person name="Martin F."/>
        </authorList>
    </citation>
    <scope>NUCLEOTIDE SEQUENCE [LARGE SCALE GENOMIC DNA]</scope>
    <source>
        <strain evidence="2">h7</strain>
    </source>
</reference>
<evidence type="ECO:0000313" key="2">
    <source>
        <dbReference type="Proteomes" id="UP000053424"/>
    </source>
</evidence>
<protein>
    <recommendedName>
        <fullName evidence="3">F-box domain-containing protein</fullName>
    </recommendedName>
</protein>
<accession>A0A0C3CCJ6</accession>
<gene>
    <name evidence="1" type="ORF">M413DRAFT_27511</name>
</gene>
<organism evidence="1 2">
    <name type="scientific">Hebeloma cylindrosporum</name>
    <dbReference type="NCBI Taxonomy" id="76867"/>
    <lineage>
        <taxon>Eukaryota</taxon>
        <taxon>Fungi</taxon>
        <taxon>Dikarya</taxon>
        <taxon>Basidiomycota</taxon>
        <taxon>Agaricomycotina</taxon>
        <taxon>Agaricomycetes</taxon>
        <taxon>Agaricomycetidae</taxon>
        <taxon>Agaricales</taxon>
        <taxon>Agaricineae</taxon>
        <taxon>Hymenogastraceae</taxon>
        <taxon>Hebeloma</taxon>
    </lineage>
</organism>
<evidence type="ECO:0000313" key="1">
    <source>
        <dbReference type="EMBL" id="KIM41974.1"/>
    </source>
</evidence>
<dbReference type="EMBL" id="KN831779">
    <property type="protein sequence ID" value="KIM41974.1"/>
    <property type="molecule type" value="Genomic_DNA"/>
</dbReference>
<keyword evidence="2" id="KW-1185">Reference proteome</keyword>
<dbReference type="Proteomes" id="UP000053424">
    <property type="component" value="Unassembled WGS sequence"/>
</dbReference>
<reference evidence="1 2" key="1">
    <citation type="submission" date="2014-04" db="EMBL/GenBank/DDBJ databases">
        <authorList>
            <consortium name="DOE Joint Genome Institute"/>
            <person name="Kuo A."/>
            <person name="Gay G."/>
            <person name="Dore J."/>
            <person name="Kohler A."/>
            <person name="Nagy L.G."/>
            <person name="Floudas D."/>
            <person name="Copeland A."/>
            <person name="Barry K.W."/>
            <person name="Cichocki N."/>
            <person name="Veneault-Fourrey C."/>
            <person name="LaButti K."/>
            <person name="Lindquist E.A."/>
            <person name="Lipzen A."/>
            <person name="Lundell T."/>
            <person name="Morin E."/>
            <person name="Murat C."/>
            <person name="Sun H."/>
            <person name="Tunlid A."/>
            <person name="Henrissat B."/>
            <person name="Grigoriev I.V."/>
            <person name="Hibbett D.S."/>
            <person name="Martin F."/>
            <person name="Nordberg H.P."/>
            <person name="Cantor M.N."/>
            <person name="Hua S.X."/>
        </authorList>
    </citation>
    <scope>NUCLEOTIDE SEQUENCE [LARGE SCALE GENOMIC DNA]</scope>
    <source>
        <strain evidence="2">h7</strain>
    </source>
</reference>
<sequence length="577" mass="65315">MEYKGSELTIEELLFALHSKVIDLSKSETHFKQSQLEPYVEKIGEISRAFKRCFNAAAAINQFPLEVLTQVFESAQVQRSSKGKFPPPFALSSAHGISEVVDGISWIPLTMHICSYWRDILVSTASLWEYVHFKVNGASQYNTDWRFYPPPSLVLRSGFVPAHITVQIDNPTHHYSEAEELNRSLQLFITPLAKTLQICWEGRTMAGALDLLHHPFPQVTSLTLCARMGGLSRSIPADLPAGIFRGTLPQLRRLSLWFYASWSHHNFPNLTHVSFHQQEVRPSVDGFLDLLECTPHLEFLFLCEAGPRIAQDDPLPQRTVSLPSLHVTQFESKSKTSNEEYNIRILERLIFRRLTHCSVVGKTRDRYTRMSPGVLEKILTHINPEGIIEFRVYQCKGDAYGVDLDASRISIQTRPYTLVTVPSPRCNNIRHLHLVSPARIPEVKWDGFPNLLSITCYDSLEGINNFVKSLSMQTKDKLWPCPLLEIIYLRGGEQPPDAGRMKNVPVVKSLSNSTYNGALISDEWIFKDRGFLEGVLSSFPESTVVHRNQGSSYQVVLELGSPLPENLQTEGSVTFPR</sequence>
<name>A0A0C3CCJ6_HEBCY</name>
<dbReference type="AlphaFoldDB" id="A0A0C3CCJ6"/>